<dbReference type="EMBL" id="CP036526">
    <property type="protein sequence ID" value="QDT10954.1"/>
    <property type="molecule type" value="Genomic_DNA"/>
</dbReference>
<evidence type="ECO:0000313" key="2">
    <source>
        <dbReference type="Proteomes" id="UP000319817"/>
    </source>
</evidence>
<name>A0A517NV00_9BACT</name>
<keyword evidence="2" id="KW-1185">Reference proteome</keyword>
<dbReference type="AlphaFoldDB" id="A0A517NV00"/>
<sequence>MQFERLSSKTEIYPIGAPLPVVRPLARTSVALCLLVRGTATLAINHGKGSAKKLPNSHEGLRSIQLAGFHENALHFQLQRERFASIQMAGWTSLRTRGALL</sequence>
<organism evidence="1 2">
    <name type="scientific">Stieleria marina</name>
    <dbReference type="NCBI Taxonomy" id="1930275"/>
    <lineage>
        <taxon>Bacteria</taxon>
        <taxon>Pseudomonadati</taxon>
        <taxon>Planctomycetota</taxon>
        <taxon>Planctomycetia</taxon>
        <taxon>Pirellulales</taxon>
        <taxon>Pirellulaceae</taxon>
        <taxon>Stieleria</taxon>
    </lineage>
</organism>
<evidence type="ECO:0000313" key="1">
    <source>
        <dbReference type="EMBL" id="QDT10954.1"/>
    </source>
</evidence>
<reference evidence="1 2" key="1">
    <citation type="submission" date="2019-02" db="EMBL/GenBank/DDBJ databases">
        <title>Deep-cultivation of Planctomycetes and their phenomic and genomic characterization uncovers novel biology.</title>
        <authorList>
            <person name="Wiegand S."/>
            <person name="Jogler M."/>
            <person name="Boedeker C."/>
            <person name="Pinto D."/>
            <person name="Vollmers J."/>
            <person name="Rivas-Marin E."/>
            <person name="Kohn T."/>
            <person name="Peeters S.H."/>
            <person name="Heuer A."/>
            <person name="Rast P."/>
            <person name="Oberbeckmann S."/>
            <person name="Bunk B."/>
            <person name="Jeske O."/>
            <person name="Meyerdierks A."/>
            <person name="Storesund J.E."/>
            <person name="Kallscheuer N."/>
            <person name="Luecker S."/>
            <person name="Lage O.M."/>
            <person name="Pohl T."/>
            <person name="Merkel B.J."/>
            <person name="Hornburger P."/>
            <person name="Mueller R.-W."/>
            <person name="Bruemmer F."/>
            <person name="Labrenz M."/>
            <person name="Spormann A.M."/>
            <person name="Op den Camp H."/>
            <person name="Overmann J."/>
            <person name="Amann R."/>
            <person name="Jetten M.S.M."/>
            <person name="Mascher T."/>
            <person name="Medema M.H."/>
            <person name="Devos D.P."/>
            <person name="Kaster A.-K."/>
            <person name="Ovreas L."/>
            <person name="Rohde M."/>
            <person name="Galperin M.Y."/>
            <person name="Jogler C."/>
        </authorList>
    </citation>
    <scope>NUCLEOTIDE SEQUENCE [LARGE SCALE GENOMIC DNA]</scope>
    <source>
        <strain evidence="1 2">K23_9</strain>
    </source>
</reference>
<gene>
    <name evidence="1" type="ORF">K239x_29470</name>
</gene>
<proteinExistence type="predicted"/>
<accession>A0A517NV00</accession>
<protein>
    <submittedName>
        <fullName evidence="1">Uncharacterized protein</fullName>
    </submittedName>
</protein>
<dbReference type="Proteomes" id="UP000319817">
    <property type="component" value="Chromosome"/>
</dbReference>